<evidence type="ECO:0000313" key="2">
    <source>
        <dbReference type="EMBL" id="MFC4637521.1"/>
    </source>
</evidence>
<feature type="transmembrane region" description="Helical" evidence="1">
    <location>
        <begin position="21"/>
        <end position="43"/>
    </location>
</feature>
<reference evidence="3" key="1">
    <citation type="journal article" date="2019" name="Int. J. Syst. Evol. Microbiol.">
        <title>The Global Catalogue of Microorganisms (GCM) 10K type strain sequencing project: providing services to taxonomists for standard genome sequencing and annotation.</title>
        <authorList>
            <consortium name="The Broad Institute Genomics Platform"/>
            <consortium name="The Broad Institute Genome Sequencing Center for Infectious Disease"/>
            <person name="Wu L."/>
            <person name="Ma J."/>
        </authorList>
    </citation>
    <scope>NUCLEOTIDE SEQUENCE [LARGE SCALE GENOMIC DNA]</scope>
    <source>
        <strain evidence="3">CCUG 55995</strain>
    </source>
</reference>
<evidence type="ECO:0000313" key="3">
    <source>
        <dbReference type="Proteomes" id="UP001595952"/>
    </source>
</evidence>
<accession>A0ABV9I714</accession>
<dbReference type="RefSeq" id="WP_380060539.1">
    <property type="nucleotide sequence ID" value="NZ_JBHSEI010000001.1"/>
</dbReference>
<keyword evidence="1" id="KW-0812">Transmembrane</keyword>
<protein>
    <submittedName>
        <fullName evidence="2">Uncharacterized protein</fullName>
    </submittedName>
</protein>
<keyword evidence="3" id="KW-1185">Reference proteome</keyword>
<dbReference type="Proteomes" id="UP001595952">
    <property type="component" value="Unassembled WGS sequence"/>
</dbReference>
<sequence length="195" mass="21817">MTETYELNRMKWQSLVGVAQTTYRFAVLFGVLTLIGTLLMLFARQEPNAWGRSVTLPVFPQYPAGHFAIVSGELSGGSVRMMGFSFVDGSGANADFLLRQSMWYFVYFSFFLVLAIAARSYTEGWPALTSRFLKLLVSGLLCGDFLTVVDATVIMPRIFEGVQVSGAEIQFDDIYDPTHTELLLVGAFLLWHLTR</sequence>
<name>A0ABV9I714_9DEIO</name>
<gene>
    <name evidence="2" type="ORF">ACFO0D_04105</name>
</gene>
<feature type="transmembrane region" description="Helical" evidence="1">
    <location>
        <begin position="102"/>
        <end position="121"/>
    </location>
</feature>
<proteinExistence type="predicted"/>
<organism evidence="2 3">
    <name type="scientific">Deinococcus hohokamensis</name>
    <dbReference type="NCBI Taxonomy" id="309883"/>
    <lineage>
        <taxon>Bacteria</taxon>
        <taxon>Thermotogati</taxon>
        <taxon>Deinococcota</taxon>
        <taxon>Deinococci</taxon>
        <taxon>Deinococcales</taxon>
        <taxon>Deinococcaceae</taxon>
        <taxon>Deinococcus</taxon>
    </lineage>
</organism>
<comment type="caution">
    <text evidence="2">The sequence shown here is derived from an EMBL/GenBank/DDBJ whole genome shotgun (WGS) entry which is preliminary data.</text>
</comment>
<dbReference type="EMBL" id="JBHSEI010000001">
    <property type="protein sequence ID" value="MFC4637521.1"/>
    <property type="molecule type" value="Genomic_DNA"/>
</dbReference>
<evidence type="ECO:0000256" key="1">
    <source>
        <dbReference type="SAM" id="Phobius"/>
    </source>
</evidence>
<keyword evidence="1" id="KW-1133">Transmembrane helix</keyword>
<keyword evidence="1" id="KW-0472">Membrane</keyword>